<dbReference type="InterPro" id="IPR003362">
    <property type="entry name" value="Bact_transf"/>
</dbReference>
<accession>A0A1V1PCZ7</accession>
<gene>
    <name evidence="4" type="ORF">OMM_07395</name>
</gene>
<dbReference type="GO" id="GO:0016780">
    <property type="term" value="F:phosphotransferase activity, for other substituted phosphate groups"/>
    <property type="evidence" value="ECO:0007669"/>
    <property type="project" value="TreeGrafter"/>
</dbReference>
<feature type="domain" description="Bacterial sugar transferase" evidence="3">
    <location>
        <begin position="12"/>
        <end position="209"/>
    </location>
</feature>
<dbReference type="Proteomes" id="UP000189670">
    <property type="component" value="Unassembled WGS sequence"/>
</dbReference>
<protein>
    <recommendedName>
        <fullName evidence="3">Bacterial sugar transferase domain-containing protein</fullName>
    </recommendedName>
</protein>
<evidence type="ECO:0000313" key="5">
    <source>
        <dbReference type="Proteomes" id="UP000189670"/>
    </source>
</evidence>
<dbReference type="Pfam" id="PF02397">
    <property type="entry name" value="Bac_transf"/>
    <property type="match status" value="1"/>
</dbReference>
<dbReference type="PANTHER" id="PTHR30576">
    <property type="entry name" value="COLANIC BIOSYNTHESIS UDP-GLUCOSE LIPID CARRIER TRANSFERASE"/>
    <property type="match status" value="1"/>
</dbReference>
<reference evidence="5" key="1">
    <citation type="submission" date="2012-11" db="EMBL/GenBank/DDBJ databases">
        <authorList>
            <person name="Lucero-Rivera Y.E."/>
            <person name="Tovar-Ramirez D."/>
        </authorList>
    </citation>
    <scope>NUCLEOTIDE SEQUENCE [LARGE SCALE GENOMIC DNA]</scope>
    <source>
        <strain evidence="5">Araruama</strain>
    </source>
</reference>
<comment type="similarity">
    <text evidence="1">Belongs to the bacterial sugar transferase family.</text>
</comment>
<proteinExistence type="inferred from homology"/>
<dbReference type="AlphaFoldDB" id="A0A1V1PCZ7"/>
<sequence>MNQQIIPYNKLKRSTDILLSTLLILICSPIFITIILVMALNMLLSPKDRGTFFFRETRISHGKPFQILKFRMVQQPFAQQAHETNTCIRNFENDLSQLTWTGRNLLKNRYLDELPQLFNIVKGDMSFVGPRPLAVPLVQAQINAGIIFRNQIIGGLTSIGQIQYKGLHVDPELSREDLDQQYVDFCLSHNAWQIWCFDMQVLFRTIEVFWQGKGI</sequence>
<dbReference type="PANTHER" id="PTHR30576:SF0">
    <property type="entry name" value="UNDECAPRENYL-PHOSPHATE N-ACETYLGALACTOSAMINYL 1-PHOSPHATE TRANSFERASE-RELATED"/>
    <property type="match status" value="1"/>
</dbReference>
<comment type="caution">
    <text evidence="4">The sequence shown here is derived from an EMBL/GenBank/DDBJ whole genome shotgun (WGS) entry which is preliminary data.</text>
</comment>
<keyword evidence="2" id="KW-0812">Transmembrane</keyword>
<evidence type="ECO:0000256" key="1">
    <source>
        <dbReference type="ARBA" id="ARBA00006464"/>
    </source>
</evidence>
<dbReference type="EMBL" id="ATBP01000125">
    <property type="protein sequence ID" value="ETR72654.1"/>
    <property type="molecule type" value="Genomic_DNA"/>
</dbReference>
<evidence type="ECO:0000259" key="3">
    <source>
        <dbReference type="Pfam" id="PF02397"/>
    </source>
</evidence>
<organism evidence="4 5">
    <name type="scientific">Candidatus Magnetoglobus multicellularis str. Araruama</name>
    <dbReference type="NCBI Taxonomy" id="890399"/>
    <lineage>
        <taxon>Bacteria</taxon>
        <taxon>Pseudomonadati</taxon>
        <taxon>Thermodesulfobacteriota</taxon>
        <taxon>Desulfobacteria</taxon>
        <taxon>Desulfobacterales</taxon>
        <taxon>Desulfobacteraceae</taxon>
        <taxon>Candidatus Magnetoglobus</taxon>
    </lineage>
</organism>
<evidence type="ECO:0000313" key="4">
    <source>
        <dbReference type="EMBL" id="ETR72654.1"/>
    </source>
</evidence>
<name>A0A1V1PCZ7_9BACT</name>
<evidence type="ECO:0000256" key="2">
    <source>
        <dbReference type="SAM" id="Phobius"/>
    </source>
</evidence>
<keyword evidence="2" id="KW-0472">Membrane</keyword>
<feature type="transmembrane region" description="Helical" evidence="2">
    <location>
        <begin position="17"/>
        <end position="44"/>
    </location>
</feature>
<keyword evidence="2" id="KW-1133">Transmembrane helix</keyword>